<evidence type="ECO:0000313" key="6">
    <source>
        <dbReference type="EMBL" id="PVU71636.1"/>
    </source>
</evidence>
<dbReference type="PANTHER" id="PTHR11545:SF3">
    <property type="entry name" value="LARGE RIBOSOMAL SUBUNIT PROTEIN UL13"/>
    <property type="match status" value="1"/>
</dbReference>
<sequence length="148" mass="17327">MIAIGKKYIDATDSVLGRLASRVAKYLLEGYEVYIFNAEKVVLVGRWNNLVKYWNHKVNERGDWIKGPFYPKRPDKILRRVIYGMLPKNKRGREALKKVKVFLGLPEEFKDVKLEKVEESLIQNRLKVGTIREYHYLGDISRQIGGKF</sequence>
<comment type="function">
    <text evidence="4">This protein is one of the early assembly proteins of the 50S ribosomal subunit, although it is not seen to bind rRNA by itself. It is important during the early stages of 50S assembly.</text>
</comment>
<evidence type="ECO:0000313" key="7">
    <source>
        <dbReference type="Proteomes" id="UP000245908"/>
    </source>
</evidence>
<dbReference type="InterPro" id="IPR005755">
    <property type="entry name" value="Ribosomal_uL13_euk/arc"/>
</dbReference>
<dbReference type="InterPro" id="IPR023563">
    <property type="entry name" value="Ribosomal_uL13_CS"/>
</dbReference>
<evidence type="ECO:0000256" key="2">
    <source>
        <dbReference type="ARBA" id="ARBA00022980"/>
    </source>
</evidence>
<dbReference type="PROSITE" id="PS00783">
    <property type="entry name" value="RIBOSOMAL_L13"/>
    <property type="match status" value="1"/>
</dbReference>
<comment type="similarity">
    <text evidence="1 4 5">Belongs to the universal ribosomal protein uL13 family.</text>
</comment>
<dbReference type="EMBL" id="QEFH01000002">
    <property type="protein sequence ID" value="PVU71636.1"/>
    <property type="molecule type" value="Genomic_DNA"/>
</dbReference>
<dbReference type="CDD" id="cd00392">
    <property type="entry name" value="Ribosomal_L13"/>
    <property type="match status" value="1"/>
</dbReference>
<accession>A0A2T9WUZ9</accession>
<dbReference type="AlphaFoldDB" id="A0A2T9WUZ9"/>
<proteinExistence type="inferred from homology"/>
<keyword evidence="2 4" id="KW-0689">Ribosomal protein</keyword>
<dbReference type="GO" id="GO:0006412">
    <property type="term" value="P:translation"/>
    <property type="evidence" value="ECO:0007669"/>
    <property type="project" value="UniProtKB-UniRule"/>
</dbReference>
<comment type="caution">
    <text evidence="6">The sequence shown here is derived from an EMBL/GenBank/DDBJ whole genome shotgun (WGS) entry which is preliminary data.</text>
</comment>
<gene>
    <name evidence="6" type="primary">rplM</name>
    <name evidence="4" type="synonym">rpl13</name>
    <name evidence="6" type="ORF">DDW05_00335</name>
</gene>
<dbReference type="GO" id="GO:0003735">
    <property type="term" value="F:structural constituent of ribosome"/>
    <property type="evidence" value="ECO:0007669"/>
    <property type="project" value="UniProtKB-UniRule"/>
</dbReference>
<dbReference type="SUPFAM" id="SSF52161">
    <property type="entry name" value="Ribosomal protein L13"/>
    <property type="match status" value="1"/>
</dbReference>
<dbReference type="InterPro" id="IPR005823">
    <property type="entry name" value="Ribosomal_uL13_bac-type"/>
</dbReference>
<evidence type="ECO:0000256" key="1">
    <source>
        <dbReference type="ARBA" id="ARBA00006227"/>
    </source>
</evidence>
<dbReference type="PIRSF" id="PIRSF002181">
    <property type="entry name" value="Ribosomal_L13"/>
    <property type="match status" value="1"/>
</dbReference>
<dbReference type="NCBIfam" id="TIGR01077">
    <property type="entry name" value="L13_A_E"/>
    <property type="match status" value="1"/>
</dbReference>
<evidence type="ECO:0000256" key="4">
    <source>
        <dbReference type="HAMAP-Rule" id="MF_01366"/>
    </source>
</evidence>
<organism evidence="6 7">
    <name type="scientific">Nanobsidianus stetteri</name>
    <dbReference type="NCBI Taxonomy" id="1294122"/>
    <lineage>
        <taxon>Archaea</taxon>
        <taxon>Nanobdellota</taxon>
        <taxon>Candidatus Nanoarchaeia</taxon>
        <taxon>Nanoarchaeales</taxon>
        <taxon>Nanopusillaceae</taxon>
        <taxon>Candidatus Nanobsidianus</taxon>
    </lineage>
</organism>
<dbReference type="GO" id="GO:0017148">
    <property type="term" value="P:negative regulation of translation"/>
    <property type="evidence" value="ECO:0007669"/>
    <property type="project" value="TreeGrafter"/>
</dbReference>
<dbReference type="HAMAP" id="MF_01366">
    <property type="entry name" value="Ribosomal_uL13"/>
    <property type="match status" value="1"/>
</dbReference>
<reference evidence="6 7" key="1">
    <citation type="journal article" date="2015" name="Appl. Environ. Microbiol.">
        <title>Nanoarchaeota, Their Sulfolobales Host, and Nanoarchaeota Virus Distribution across Yellowstone National Park Hot Springs.</title>
        <authorList>
            <person name="Munson-McGee J.H."/>
            <person name="Field E.K."/>
            <person name="Bateson M."/>
            <person name="Rooney C."/>
            <person name="Stepanauskas R."/>
            <person name="Young M.J."/>
        </authorList>
    </citation>
    <scope>NUCLEOTIDE SEQUENCE [LARGE SCALE GENOMIC DNA]</scope>
    <source>
        <strain evidence="6">SCGC AB-777_O03</strain>
    </source>
</reference>
<comment type="subunit">
    <text evidence="4">Part of the 50S ribosomal subunit.</text>
</comment>
<dbReference type="GO" id="GO:0003729">
    <property type="term" value="F:mRNA binding"/>
    <property type="evidence" value="ECO:0007669"/>
    <property type="project" value="TreeGrafter"/>
</dbReference>
<keyword evidence="3 4" id="KW-0687">Ribonucleoprotein</keyword>
<dbReference type="Proteomes" id="UP000245908">
    <property type="component" value="Unassembled WGS sequence"/>
</dbReference>
<dbReference type="PANTHER" id="PTHR11545">
    <property type="entry name" value="RIBOSOMAL PROTEIN L13"/>
    <property type="match status" value="1"/>
</dbReference>
<evidence type="ECO:0000256" key="3">
    <source>
        <dbReference type="ARBA" id="ARBA00023274"/>
    </source>
</evidence>
<dbReference type="Pfam" id="PF00572">
    <property type="entry name" value="Ribosomal_L13"/>
    <property type="match status" value="1"/>
</dbReference>
<dbReference type="Gene3D" id="3.90.1180.10">
    <property type="entry name" value="Ribosomal protein L13"/>
    <property type="match status" value="1"/>
</dbReference>
<dbReference type="InterPro" id="IPR005822">
    <property type="entry name" value="Ribosomal_uL13"/>
</dbReference>
<name>A0A2T9WUZ9_NANST</name>
<dbReference type="GO" id="GO:0022625">
    <property type="term" value="C:cytosolic large ribosomal subunit"/>
    <property type="evidence" value="ECO:0007669"/>
    <property type="project" value="UniProtKB-UniRule"/>
</dbReference>
<evidence type="ECO:0000256" key="5">
    <source>
        <dbReference type="RuleBase" id="RU003877"/>
    </source>
</evidence>
<dbReference type="InterPro" id="IPR036899">
    <property type="entry name" value="Ribosomal_uL13_sf"/>
</dbReference>
<protein>
    <recommendedName>
        <fullName evidence="4">Large ribosomal subunit protein uL13</fullName>
    </recommendedName>
</protein>